<keyword evidence="2" id="KW-1185">Reference proteome</keyword>
<evidence type="ECO:0008006" key="3">
    <source>
        <dbReference type="Google" id="ProtNLM"/>
    </source>
</evidence>
<dbReference type="OrthoDB" id="148799at2"/>
<name>A0A074M853_9BACL</name>
<evidence type="ECO:0000313" key="2">
    <source>
        <dbReference type="Proteomes" id="UP000027931"/>
    </source>
</evidence>
<accession>A0A074M853</accession>
<proteinExistence type="predicted"/>
<dbReference type="Gene3D" id="3.10.620.30">
    <property type="match status" value="1"/>
</dbReference>
<dbReference type="STRING" id="1157490.EL26_17055"/>
<organism evidence="1 2">
    <name type="scientific">Tumebacillus flagellatus</name>
    <dbReference type="NCBI Taxonomy" id="1157490"/>
    <lineage>
        <taxon>Bacteria</taxon>
        <taxon>Bacillati</taxon>
        <taxon>Bacillota</taxon>
        <taxon>Bacilli</taxon>
        <taxon>Bacillales</taxon>
        <taxon>Alicyclobacillaceae</taxon>
        <taxon>Tumebacillus</taxon>
    </lineage>
</organism>
<dbReference type="AlphaFoldDB" id="A0A074M853"/>
<protein>
    <recommendedName>
        <fullName evidence="3">Transglutaminase-like domain-containing protein</fullName>
    </recommendedName>
</protein>
<comment type="caution">
    <text evidence="1">The sequence shown here is derived from an EMBL/GenBank/DDBJ whole genome shotgun (WGS) entry which is preliminary data.</text>
</comment>
<sequence>MDIQSHERYTNFTVETDPGEFSTLFEPLPTDLTELCTYVKRQFIHPSQTSQFRPALDPAMRDEDPLYDGVQDLLKELLARHPEGLTLDRMPAERLIVSCRFHALLLASILRYKNIPVRCRAGFARYLSERNDKYVDHWVCEVWSKELSRWIFVDPDQQIVDIPPDDFLTAGDAWLLCRSGEWNANVFGIKRSWGLGRIRTNLCLDLWNVLGTEPRYSDLPPICEVEMSRMKTHDLQMLDELALLLQDVDYEWDNVRALASAQPKLQVPSGRGGF</sequence>
<dbReference type="SUPFAM" id="SSF54001">
    <property type="entry name" value="Cysteine proteinases"/>
    <property type="match status" value="1"/>
</dbReference>
<dbReference type="EMBL" id="JMIR01000027">
    <property type="protein sequence ID" value="KEO82132.1"/>
    <property type="molecule type" value="Genomic_DNA"/>
</dbReference>
<gene>
    <name evidence="1" type="ORF">EL26_17055</name>
</gene>
<dbReference type="InterPro" id="IPR038765">
    <property type="entry name" value="Papain-like_cys_pep_sf"/>
</dbReference>
<dbReference type="eggNOG" id="COG1305">
    <property type="taxonomic scope" value="Bacteria"/>
</dbReference>
<evidence type="ECO:0000313" key="1">
    <source>
        <dbReference type="EMBL" id="KEO82132.1"/>
    </source>
</evidence>
<dbReference type="RefSeq" id="WP_052036488.1">
    <property type="nucleotide sequence ID" value="NZ_JMIR01000027.1"/>
</dbReference>
<reference evidence="1 2" key="1">
    <citation type="journal article" date="2013" name="Int. J. Syst. Evol. Microbiol.">
        <title>Tumebacillus flagellatus sp. nov., an alpha-amylase/pullulanase-producing bacterium isolated from cassava wastewater.</title>
        <authorList>
            <person name="Wang Q."/>
            <person name="Xie N."/>
            <person name="Qin Y."/>
            <person name="Shen N."/>
            <person name="Zhu J."/>
            <person name="Mi H."/>
            <person name="Huang R."/>
        </authorList>
    </citation>
    <scope>NUCLEOTIDE SEQUENCE [LARGE SCALE GENOMIC DNA]</scope>
    <source>
        <strain evidence="1 2">GST4</strain>
    </source>
</reference>
<dbReference type="Proteomes" id="UP000027931">
    <property type="component" value="Unassembled WGS sequence"/>
</dbReference>